<dbReference type="InterPro" id="IPR001810">
    <property type="entry name" value="F-box_dom"/>
</dbReference>
<dbReference type="SUPFAM" id="SSF52058">
    <property type="entry name" value="L domain-like"/>
    <property type="match status" value="1"/>
</dbReference>
<evidence type="ECO:0000259" key="1">
    <source>
        <dbReference type="Pfam" id="PF00646"/>
    </source>
</evidence>
<dbReference type="EnsemblPlants" id="AES88476">
    <property type="protein sequence ID" value="AES88476"/>
    <property type="gene ID" value="MTR_4g055580"/>
</dbReference>
<dbReference type="Proteomes" id="UP000265566">
    <property type="component" value="Chromosome 4"/>
</dbReference>
<sequence length="590" mass="67982">MECFVLLNRCMRCGTADNITLYFLPSSVHFSNISTFPSLSLTHSLTQSIKQHFNSFETRLAQITQTLLRRVPVQQRSLLFVAEPVTSLKGVIACSDEQHDRLSNLSDDLICHILSFLSTKQCYRTCVLSTRWESICTKIPNLHFQLPEISDPVLSKEEFQSLNLAVLRRNENIKKLMLDSEQGCQPHDVQMWVSKASVNFVVLRRTENIRKLRLESEKGCQPNDVHMWVSKAFDLKVQELDLDLFLHEKILLPLRLSMCESLVVLKLRGRIQPTLNSSFHVYLPSLKILHLRETVRYSMFDDGKEYDLNNFLSGCPHLEELLLHETFALPINTSFHLLKRLFLSLYMPTSVKCCPLQINAPSLEVLSIVDSSLAPRKYDFTNLSNLDEAAIFICKRVDFNNLYTVLKGLSNVKSLALGSKIFHFLSMEDKFYNLHLLTFHNLLLLWVEISENCSWNMLVSFLQNAPKLKHLVMARNIEINSRRKEVGNSSWVEPSISPACLTSSLITFEFVGIQNIKTDLDFTRYIINHSSKLQKVKIFTPSSKKRRVEKSLRKGSKKSSVLVWDINSIEDHMDAFKDSMNTRHFSNPLY</sequence>
<dbReference type="Gene3D" id="1.20.1280.50">
    <property type="match status" value="1"/>
</dbReference>
<reference evidence="7" key="4">
    <citation type="journal article" date="2018" name="Nat. Plants">
        <title>Whole-genome landscape of Medicago truncatula symbiotic genes.</title>
        <authorList>
            <person name="Pecrix Y."/>
            <person name="Staton S.E."/>
            <person name="Sallet E."/>
            <person name="Lelandais-Briere C."/>
            <person name="Moreau S."/>
            <person name="Carrere S."/>
            <person name="Blein T."/>
            <person name="Jardinaud M.F."/>
            <person name="Latrasse D."/>
            <person name="Zouine M."/>
            <person name="Zahm M."/>
            <person name="Kreplak J."/>
            <person name="Mayjonade B."/>
            <person name="Satge C."/>
            <person name="Perez M."/>
            <person name="Cauet S."/>
            <person name="Marande W."/>
            <person name="Chantry-Darmon C."/>
            <person name="Lopez-Roques C."/>
            <person name="Bouchez O."/>
            <person name="Berard A."/>
            <person name="Debelle F."/>
            <person name="Munos S."/>
            <person name="Bendahmane A."/>
            <person name="Berges H."/>
            <person name="Niebel A."/>
            <person name="Buitink J."/>
            <person name="Frugier F."/>
            <person name="Benhamed M."/>
            <person name="Crespi M."/>
            <person name="Gouzy J."/>
            <person name="Gamas P."/>
        </authorList>
    </citation>
    <scope>NUCLEOTIDE SEQUENCE [LARGE SCALE GENOMIC DNA]</scope>
    <source>
        <strain evidence="7">cv. Jemalong A17</strain>
    </source>
</reference>
<evidence type="ECO:0000313" key="7">
    <source>
        <dbReference type="Proteomes" id="UP000265566"/>
    </source>
</evidence>
<name>G7JM43_MEDTR</name>
<reference evidence="3 6" key="1">
    <citation type="journal article" date="2011" name="Nature">
        <title>The Medicago genome provides insight into the evolution of rhizobial symbioses.</title>
        <authorList>
            <person name="Young N.D."/>
            <person name="Debelle F."/>
            <person name="Oldroyd G.E."/>
            <person name="Geurts R."/>
            <person name="Cannon S.B."/>
            <person name="Udvardi M.K."/>
            <person name="Benedito V.A."/>
            <person name="Mayer K.F."/>
            <person name="Gouzy J."/>
            <person name="Schoof H."/>
            <person name="Van de Peer Y."/>
            <person name="Proost S."/>
            <person name="Cook D.R."/>
            <person name="Meyers B.C."/>
            <person name="Spannagl M."/>
            <person name="Cheung F."/>
            <person name="De Mita S."/>
            <person name="Krishnakumar V."/>
            <person name="Gundlach H."/>
            <person name="Zhou S."/>
            <person name="Mudge J."/>
            <person name="Bharti A.K."/>
            <person name="Murray J.D."/>
            <person name="Naoumkina M.A."/>
            <person name="Rosen B."/>
            <person name="Silverstein K.A."/>
            <person name="Tang H."/>
            <person name="Rombauts S."/>
            <person name="Zhao P.X."/>
            <person name="Zhou P."/>
            <person name="Barbe V."/>
            <person name="Bardou P."/>
            <person name="Bechner M."/>
            <person name="Bellec A."/>
            <person name="Berger A."/>
            <person name="Berges H."/>
            <person name="Bidwell S."/>
            <person name="Bisseling T."/>
            <person name="Choisne N."/>
            <person name="Couloux A."/>
            <person name="Denny R."/>
            <person name="Deshpande S."/>
            <person name="Dai X."/>
            <person name="Doyle J.J."/>
            <person name="Dudez A.M."/>
            <person name="Farmer A.D."/>
            <person name="Fouteau S."/>
            <person name="Franken C."/>
            <person name="Gibelin C."/>
            <person name="Gish J."/>
            <person name="Goldstein S."/>
            <person name="Gonzalez A.J."/>
            <person name="Green P.J."/>
            <person name="Hallab A."/>
            <person name="Hartog M."/>
            <person name="Hua A."/>
            <person name="Humphray S.J."/>
            <person name="Jeong D.H."/>
            <person name="Jing Y."/>
            <person name="Jocker A."/>
            <person name="Kenton S.M."/>
            <person name="Kim D.J."/>
            <person name="Klee K."/>
            <person name="Lai H."/>
            <person name="Lang C."/>
            <person name="Lin S."/>
            <person name="Macmil S.L."/>
            <person name="Magdelenat G."/>
            <person name="Matthews L."/>
            <person name="McCorrison J."/>
            <person name="Monaghan E.L."/>
            <person name="Mun J.H."/>
            <person name="Najar F.Z."/>
            <person name="Nicholson C."/>
            <person name="Noirot C."/>
            <person name="O'Bleness M."/>
            <person name="Paule C.R."/>
            <person name="Poulain J."/>
            <person name="Prion F."/>
            <person name="Qin B."/>
            <person name="Qu C."/>
            <person name="Retzel E.F."/>
            <person name="Riddle C."/>
            <person name="Sallet E."/>
            <person name="Samain S."/>
            <person name="Samson N."/>
            <person name="Sanders I."/>
            <person name="Saurat O."/>
            <person name="Scarpelli C."/>
            <person name="Schiex T."/>
            <person name="Segurens B."/>
            <person name="Severin A.J."/>
            <person name="Sherrier D.J."/>
            <person name="Shi R."/>
            <person name="Sims S."/>
            <person name="Singer S.R."/>
            <person name="Sinharoy S."/>
            <person name="Sterck L."/>
            <person name="Viollet A."/>
            <person name="Wang B.B."/>
            <person name="Wang K."/>
            <person name="Wang M."/>
            <person name="Wang X."/>
            <person name="Warfsmann J."/>
            <person name="Weissenbach J."/>
            <person name="White D.D."/>
            <person name="White J.D."/>
            <person name="Wiley G.B."/>
            <person name="Wincker P."/>
            <person name="Xing Y."/>
            <person name="Yang L."/>
            <person name="Yao Z."/>
            <person name="Ying F."/>
            <person name="Zhai J."/>
            <person name="Zhou L."/>
            <person name="Zuber A."/>
            <person name="Denarie J."/>
            <person name="Dixon R.A."/>
            <person name="May G.D."/>
            <person name="Schwartz D.C."/>
            <person name="Rogers J."/>
            <person name="Quetier F."/>
            <person name="Town C.D."/>
            <person name="Roe B.A."/>
        </authorList>
    </citation>
    <scope>NUCLEOTIDE SEQUENCE [LARGE SCALE GENOMIC DNA]</scope>
    <source>
        <strain evidence="3">A17</strain>
        <strain evidence="5 6">cv. Jemalong A17</strain>
    </source>
</reference>
<evidence type="ECO:0000313" key="5">
    <source>
        <dbReference type="EnsemblPlants" id="AES88476"/>
    </source>
</evidence>
<dbReference type="Gramene" id="rna22894">
    <property type="protein sequence ID" value="RHN60567.1"/>
    <property type="gene ID" value="gene22894"/>
</dbReference>
<dbReference type="InterPro" id="IPR036047">
    <property type="entry name" value="F-box-like_dom_sf"/>
</dbReference>
<dbReference type="InterPro" id="IPR050232">
    <property type="entry name" value="FBL13/AtMIF1-like"/>
</dbReference>
<organism evidence="3 6">
    <name type="scientific">Medicago truncatula</name>
    <name type="common">Barrel medic</name>
    <name type="synonym">Medicago tribuloides</name>
    <dbReference type="NCBI Taxonomy" id="3880"/>
    <lineage>
        <taxon>Eukaryota</taxon>
        <taxon>Viridiplantae</taxon>
        <taxon>Streptophyta</taxon>
        <taxon>Embryophyta</taxon>
        <taxon>Tracheophyta</taxon>
        <taxon>Spermatophyta</taxon>
        <taxon>Magnoliopsida</taxon>
        <taxon>eudicotyledons</taxon>
        <taxon>Gunneridae</taxon>
        <taxon>Pentapetalae</taxon>
        <taxon>rosids</taxon>
        <taxon>fabids</taxon>
        <taxon>Fabales</taxon>
        <taxon>Fabaceae</taxon>
        <taxon>Papilionoideae</taxon>
        <taxon>50 kb inversion clade</taxon>
        <taxon>NPAAA clade</taxon>
        <taxon>Hologalegina</taxon>
        <taxon>IRL clade</taxon>
        <taxon>Trifolieae</taxon>
        <taxon>Medicago</taxon>
    </lineage>
</organism>
<protein>
    <submittedName>
        <fullName evidence="3">F-box/RNI/FBD-like domain protein</fullName>
    </submittedName>
    <submittedName>
        <fullName evidence="4">Putative F-box domain, FBD domain, leucine-rich repeat domain, L domain-containing protein</fullName>
    </submittedName>
</protein>
<dbReference type="Pfam" id="PF08387">
    <property type="entry name" value="FBD"/>
    <property type="match status" value="1"/>
</dbReference>
<accession>G7JM43</accession>
<dbReference type="Pfam" id="PF00646">
    <property type="entry name" value="F-box"/>
    <property type="match status" value="1"/>
</dbReference>
<evidence type="ECO:0000313" key="4">
    <source>
        <dbReference type="EMBL" id="RHN60567.1"/>
    </source>
</evidence>
<dbReference type="InterPro" id="IPR006566">
    <property type="entry name" value="FBD"/>
</dbReference>
<reference evidence="4" key="5">
    <citation type="journal article" date="2018" name="Nat. Plants">
        <title>Whole-genome landscape of Medicago truncatula symbiotic genes.</title>
        <authorList>
            <person name="Pecrix Y."/>
            <person name="Gamas P."/>
            <person name="Carrere S."/>
        </authorList>
    </citation>
    <scope>NUCLEOTIDE SEQUENCE</scope>
    <source>
        <tissue evidence="4">Leaves</tissue>
    </source>
</reference>
<evidence type="ECO:0000313" key="3">
    <source>
        <dbReference type="EMBL" id="AES88476.2"/>
    </source>
</evidence>
<accession>A0A0C3WWV8</accession>
<evidence type="ECO:0000259" key="2">
    <source>
        <dbReference type="Pfam" id="PF08387"/>
    </source>
</evidence>
<proteinExistence type="predicted"/>
<dbReference type="EMBL" id="PSQE01000004">
    <property type="protein sequence ID" value="RHN60567.1"/>
    <property type="molecule type" value="Genomic_DNA"/>
</dbReference>
<dbReference type="PANTHER" id="PTHR31900">
    <property type="entry name" value="F-BOX/RNI SUPERFAMILY PROTEIN-RELATED"/>
    <property type="match status" value="1"/>
</dbReference>
<feature type="domain" description="F-box" evidence="1">
    <location>
        <begin position="102"/>
        <end position="141"/>
    </location>
</feature>
<reference evidence="5" key="3">
    <citation type="submission" date="2015-04" db="UniProtKB">
        <authorList>
            <consortium name="EnsemblPlants"/>
        </authorList>
    </citation>
    <scope>IDENTIFICATION</scope>
    <source>
        <strain evidence="5">cv. Jemalong A17</strain>
    </source>
</reference>
<dbReference type="SUPFAM" id="SSF81383">
    <property type="entry name" value="F-box domain"/>
    <property type="match status" value="1"/>
</dbReference>
<keyword evidence="6" id="KW-1185">Reference proteome</keyword>
<dbReference type="HOGENOM" id="CLU_010721_1_2_1"/>
<gene>
    <name evidence="3" type="ordered locus">MTR_4g055580</name>
    <name evidence="4" type="ORF">MtrunA17_Chr4g0027231</name>
</gene>
<dbReference type="AlphaFoldDB" id="G7JM43"/>
<dbReference type="PANTHER" id="PTHR31900:SF34">
    <property type="entry name" value="EMB|CAB62440.1-RELATED"/>
    <property type="match status" value="1"/>
</dbReference>
<evidence type="ECO:0000313" key="6">
    <source>
        <dbReference type="Proteomes" id="UP000002051"/>
    </source>
</evidence>
<feature type="domain" description="FBD" evidence="2">
    <location>
        <begin position="494"/>
        <end position="538"/>
    </location>
</feature>
<reference evidence="3 6" key="2">
    <citation type="journal article" date="2014" name="BMC Genomics">
        <title>An improved genome release (version Mt4.0) for the model legume Medicago truncatula.</title>
        <authorList>
            <person name="Tang H."/>
            <person name="Krishnakumar V."/>
            <person name="Bidwell S."/>
            <person name="Rosen B."/>
            <person name="Chan A."/>
            <person name="Zhou S."/>
            <person name="Gentzbittel L."/>
            <person name="Childs K.L."/>
            <person name="Yandell M."/>
            <person name="Gundlach H."/>
            <person name="Mayer K.F."/>
            <person name="Schwartz D.C."/>
            <person name="Town C.D."/>
        </authorList>
    </citation>
    <scope>GENOME REANNOTATION</scope>
    <source>
        <strain evidence="5 6">cv. Jemalong A17</strain>
    </source>
</reference>
<dbReference type="EMBL" id="CM001220">
    <property type="protein sequence ID" value="AES88476.2"/>
    <property type="molecule type" value="Genomic_DNA"/>
</dbReference>
<dbReference type="Proteomes" id="UP000002051">
    <property type="component" value="Chromosome 4"/>
</dbReference>